<dbReference type="AlphaFoldDB" id="A0A972SHD3"/>
<accession>A0A972SHD3</accession>
<dbReference type="EMBL" id="WOEZ01000044">
    <property type="protein sequence ID" value="NPT54899.1"/>
    <property type="molecule type" value="Genomic_DNA"/>
</dbReference>
<dbReference type="Proteomes" id="UP000655523">
    <property type="component" value="Unassembled WGS sequence"/>
</dbReference>
<name>A0A972SHD3_9BURK</name>
<reference evidence="1 3" key="1">
    <citation type="submission" date="2019-11" db="EMBL/GenBank/DDBJ databases">
        <title>Metabolism of dissolved organic matter in forest soils.</title>
        <authorList>
            <person name="Cyle K.T."/>
            <person name="Wilhelm R.C."/>
            <person name="Martinez C.E."/>
        </authorList>
    </citation>
    <scope>NUCLEOTIDE SEQUENCE [LARGE SCALE GENOMIC DNA]</scope>
    <source>
        <strain evidence="1 3">5N</strain>
    </source>
</reference>
<evidence type="ECO:0000313" key="2">
    <source>
        <dbReference type="EMBL" id="NPT60928.1"/>
    </source>
</evidence>
<evidence type="ECO:0000313" key="3">
    <source>
        <dbReference type="Proteomes" id="UP000655523"/>
    </source>
</evidence>
<gene>
    <name evidence="1" type="ORF">GNZ13_09815</name>
    <name evidence="2" type="ORF">GNZ13_41900</name>
</gene>
<protein>
    <submittedName>
        <fullName evidence="1">Uncharacterized protein</fullName>
    </submittedName>
</protein>
<dbReference type="EMBL" id="WOEZ01000245">
    <property type="protein sequence ID" value="NPT60928.1"/>
    <property type="molecule type" value="Genomic_DNA"/>
</dbReference>
<dbReference type="RefSeq" id="WP_172162873.1">
    <property type="nucleotide sequence ID" value="NZ_WOEZ01000044.1"/>
</dbReference>
<organism evidence="1 3">
    <name type="scientific">Paraburkholderia elongata</name>
    <dbReference type="NCBI Taxonomy" id="2675747"/>
    <lineage>
        <taxon>Bacteria</taxon>
        <taxon>Pseudomonadati</taxon>
        <taxon>Pseudomonadota</taxon>
        <taxon>Betaproteobacteria</taxon>
        <taxon>Burkholderiales</taxon>
        <taxon>Burkholderiaceae</taxon>
        <taxon>Paraburkholderia</taxon>
    </lineage>
</organism>
<evidence type="ECO:0000313" key="1">
    <source>
        <dbReference type="EMBL" id="NPT54899.1"/>
    </source>
</evidence>
<keyword evidence="3" id="KW-1185">Reference proteome</keyword>
<comment type="caution">
    <text evidence="1">The sequence shown here is derived from an EMBL/GenBank/DDBJ whole genome shotgun (WGS) entry which is preliminary data.</text>
</comment>
<proteinExistence type="predicted"/>
<sequence length="53" mass="5971">MRILPEDAGDAARRLYEKAWSDPTANADLCAEEFEERLRALLRAHLSGKTIKA</sequence>